<accession>A0A375HUT8</accession>
<dbReference type="PANTHER" id="PTHR43124:SF10">
    <property type="entry name" value="PURINE EFFLUX PUMP PBUE"/>
    <property type="match status" value="1"/>
</dbReference>
<feature type="transmembrane region" description="Helical" evidence="8">
    <location>
        <begin position="44"/>
        <end position="63"/>
    </location>
</feature>
<evidence type="ECO:0000313" key="12">
    <source>
        <dbReference type="Proteomes" id="UP000255168"/>
    </source>
</evidence>
<dbReference type="PANTHER" id="PTHR43124">
    <property type="entry name" value="PURINE EFFLUX PUMP PBUE"/>
    <property type="match status" value="1"/>
</dbReference>
<dbReference type="InterPro" id="IPR005829">
    <property type="entry name" value="Sugar_transporter_CS"/>
</dbReference>
<feature type="transmembrane region" description="Helical" evidence="8">
    <location>
        <begin position="237"/>
        <end position="259"/>
    </location>
</feature>
<dbReference type="Gene3D" id="1.20.1250.20">
    <property type="entry name" value="MFS general substrate transporter like domains"/>
    <property type="match status" value="1"/>
</dbReference>
<feature type="transmembrane region" description="Helical" evidence="8">
    <location>
        <begin position="130"/>
        <end position="149"/>
    </location>
</feature>
<evidence type="ECO:0000313" key="13">
    <source>
        <dbReference type="Proteomes" id="UP000256710"/>
    </source>
</evidence>
<dbReference type="PROSITE" id="PS00216">
    <property type="entry name" value="SUGAR_TRANSPORT_1"/>
    <property type="match status" value="1"/>
</dbReference>
<comment type="subcellular location">
    <subcellularLocation>
        <location evidence="2">Cell membrane</location>
        <topology evidence="2">Multi-pass membrane protein</topology>
    </subcellularLocation>
</comment>
<dbReference type="Proteomes" id="UP000256710">
    <property type="component" value="Unassembled WGS sequence"/>
</dbReference>
<dbReference type="InterPro" id="IPR036259">
    <property type="entry name" value="MFS_trans_sf"/>
</dbReference>
<dbReference type="EMBL" id="OFTC01000047">
    <property type="protein sequence ID" value="SOZ40194.1"/>
    <property type="molecule type" value="Genomic_DNA"/>
</dbReference>
<geneLocation type="plasmid" evidence="12">
    <name>ii</name>
</geneLocation>
<keyword evidence="13" id="KW-1185">Reference proteome</keyword>
<feature type="transmembrane region" description="Helical" evidence="8">
    <location>
        <begin position="271"/>
        <end position="294"/>
    </location>
</feature>
<evidence type="ECO:0000256" key="7">
    <source>
        <dbReference type="ARBA" id="ARBA00023136"/>
    </source>
</evidence>
<evidence type="ECO:0000313" key="10">
    <source>
        <dbReference type="EMBL" id="SOZ40194.1"/>
    </source>
</evidence>
<feature type="transmembrane region" description="Helical" evidence="8">
    <location>
        <begin position="300"/>
        <end position="319"/>
    </location>
</feature>
<dbReference type="Proteomes" id="UP000255168">
    <property type="component" value="Plasmid II"/>
</dbReference>
<keyword evidence="6 8" id="KW-1133">Transmembrane helix</keyword>
<feature type="transmembrane region" description="Helical" evidence="8">
    <location>
        <begin position="339"/>
        <end position="355"/>
    </location>
</feature>
<comment type="similarity">
    <text evidence="3">Belongs to the major facilitator superfamily. TCR/Tet family.</text>
</comment>
<evidence type="ECO:0000256" key="4">
    <source>
        <dbReference type="ARBA" id="ARBA00022475"/>
    </source>
</evidence>
<evidence type="ECO:0000259" key="9">
    <source>
        <dbReference type="PROSITE" id="PS50850"/>
    </source>
</evidence>
<dbReference type="PRINTS" id="PR01035">
    <property type="entry name" value="TCRTETA"/>
</dbReference>
<dbReference type="GO" id="GO:0022857">
    <property type="term" value="F:transmembrane transporter activity"/>
    <property type="evidence" value="ECO:0007669"/>
    <property type="project" value="InterPro"/>
</dbReference>
<feature type="transmembrane region" description="Helical" evidence="8">
    <location>
        <begin position="161"/>
        <end position="180"/>
    </location>
</feature>
<dbReference type="InterPro" id="IPR001958">
    <property type="entry name" value="Tet-R_TetA/multi-R_MdtG-like"/>
</dbReference>
<organism evidence="11 12">
    <name type="scientific">Cupriavidus neocaledonicus</name>
    <dbReference type="NCBI Taxonomy" id="1040979"/>
    <lineage>
        <taxon>Bacteria</taxon>
        <taxon>Pseudomonadati</taxon>
        <taxon>Pseudomonadota</taxon>
        <taxon>Betaproteobacteria</taxon>
        <taxon>Burkholderiales</taxon>
        <taxon>Burkholderiaceae</taxon>
        <taxon>Cupriavidus</taxon>
    </lineage>
</organism>
<evidence type="ECO:0000256" key="8">
    <source>
        <dbReference type="SAM" id="Phobius"/>
    </source>
</evidence>
<dbReference type="InterPro" id="IPR020846">
    <property type="entry name" value="MFS_dom"/>
</dbReference>
<feature type="transmembrane region" description="Helical" evidence="8">
    <location>
        <begin position="361"/>
        <end position="378"/>
    </location>
</feature>
<evidence type="ECO:0000313" key="11">
    <source>
        <dbReference type="EMBL" id="SPD60467.1"/>
    </source>
</evidence>
<sequence>MSSPFLLPVLALAVCMVGAAEFMLAPMLAPLAAAFDTSPAHASGLVSAYALSYAAAAPLMGWLSDRAGRRKVLLAAMLLFAADSFALTLVPTLQAAMALRILGGLAAAATIPTVFALIAERIPPARQAGAMGGVMLGMTAGIAAGPAVSGLLAESWGWRAPFLWIAGCCLAAFGAGSWVIPRDLPPACMSMTKDPSINNAGDGILGLLLAKGAWNGSAVAGYVFAGEVLRIRYGLEVGAVGIAVSVFGLGLALGNMLAGQARRRYQREENILTFATVVVAGSMTLFLTAAIGLSVALGCLLTWGAALGIAAPASTALLAQRAGANKGKVLAVSESINNVAVLMLLPVAASASATYGVTPDAALLGGICMAGAIGSATVRRRQL</sequence>
<reference evidence="12 13" key="1">
    <citation type="submission" date="2018-01" db="EMBL/GenBank/DDBJ databases">
        <authorList>
            <person name="Clerissi C."/>
        </authorList>
    </citation>
    <scope>NUCLEOTIDE SEQUENCE [LARGE SCALE GENOMIC DNA]</scope>
    <source>
        <strain evidence="10">Cupriavidus taiwanensis STM 6082</strain>
        <strain evidence="11">Cupriavidus taiwanensis STM 6160</strain>
        <plasmid evidence="11">II</plasmid>
        <plasmid evidence="12">ii</plasmid>
    </source>
</reference>
<dbReference type="AlphaFoldDB" id="A0A375HUT8"/>
<dbReference type="PROSITE" id="PS50850">
    <property type="entry name" value="MFS"/>
    <property type="match status" value="1"/>
</dbReference>
<protein>
    <submittedName>
        <fullName evidence="11">Arabinose ABC transporter permease</fullName>
    </submittedName>
    <submittedName>
        <fullName evidence="10">MFS transporter Major Facilitator Superfamily</fullName>
    </submittedName>
</protein>
<proteinExistence type="inferred from homology"/>
<feature type="domain" description="Major facilitator superfamily (MFS) profile" evidence="9">
    <location>
        <begin position="6"/>
        <end position="383"/>
    </location>
</feature>
<keyword evidence="5 8" id="KW-0812">Transmembrane</keyword>
<evidence type="ECO:0000256" key="2">
    <source>
        <dbReference type="ARBA" id="ARBA00004651"/>
    </source>
</evidence>
<gene>
    <name evidence="10" type="ORF">CBM2605_B80001</name>
    <name evidence="11" type="ORF">CBM2607_MP21119</name>
</gene>
<evidence type="ECO:0000256" key="5">
    <source>
        <dbReference type="ARBA" id="ARBA00022692"/>
    </source>
</evidence>
<keyword evidence="4" id="KW-1003">Cell membrane</keyword>
<dbReference type="InterPro" id="IPR011701">
    <property type="entry name" value="MFS"/>
</dbReference>
<keyword evidence="7 8" id="KW-0472">Membrane</keyword>
<feature type="transmembrane region" description="Helical" evidence="8">
    <location>
        <begin position="72"/>
        <end position="91"/>
    </location>
</feature>
<geneLocation type="plasmid" evidence="11">
    <name>II</name>
</geneLocation>
<dbReference type="EMBL" id="LT984807">
    <property type="protein sequence ID" value="SPD60467.1"/>
    <property type="molecule type" value="Genomic_DNA"/>
</dbReference>
<dbReference type="InterPro" id="IPR050189">
    <property type="entry name" value="MFS_Efflux_Transporters"/>
</dbReference>
<comment type="function">
    <text evidence="1">Resistance to tetracycline by an active tetracycline efflux. This is an energy-dependent process that decreases the accumulation of the antibiotic in whole cells. This protein functions as a metal-tetracycline/H(+) antiporter.</text>
</comment>
<feature type="transmembrane region" description="Helical" evidence="8">
    <location>
        <begin position="97"/>
        <end position="118"/>
    </location>
</feature>
<dbReference type="GO" id="GO:0005886">
    <property type="term" value="C:plasma membrane"/>
    <property type="evidence" value="ECO:0007669"/>
    <property type="project" value="UniProtKB-SubCell"/>
</dbReference>
<evidence type="ECO:0000256" key="1">
    <source>
        <dbReference type="ARBA" id="ARBA00003279"/>
    </source>
</evidence>
<dbReference type="SUPFAM" id="SSF103473">
    <property type="entry name" value="MFS general substrate transporter"/>
    <property type="match status" value="1"/>
</dbReference>
<keyword evidence="11" id="KW-0614">Plasmid</keyword>
<name>A0A375HUT8_9BURK</name>
<evidence type="ECO:0000256" key="3">
    <source>
        <dbReference type="ARBA" id="ARBA00007520"/>
    </source>
</evidence>
<evidence type="ECO:0000256" key="6">
    <source>
        <dbReference type="ARBA" id="ARBA00022989"/>
    </source>
</evidence>
<feature type="transmembrane region" description="Helical" evidence="8">
    <location>
        <begin position="201"/>
        <end position="225"/>
    </location>
</feature>
<dbReference type="Pfam" id="PF07690">
    <property type="entry name" value="MFS_1"/>
    <property type="match status" value="1"/>
</dbReference>
<dbReference type="RefSeq" id="WP_018004257.1">
    <property type="nucleotide sequence ID" value="NZ_AQUR01000074.1"/>
</dbReference>